<evidence type="ECO:0000259" key="3">
    <source>
        <dbReference type="Pfam" id="PF07687"/>
    </source>
</evidence>
<dbReference type="Gene3D" id="3.30.70.360">
    <property type="match status" value="1"/>
</dbReference>
<dbReference type="EMBL" id="HBIC01062313">
    <property type="protein sequence ID" value="CAE0303138.1"/>
    <property type="molecule type" value="Transcribed_RNA"/>
</dbReference>
<evidence type="ECO:0000313" key="4">
    <source>
        <dbReference type="EMBL" id="CAE0303138.1"/>
    </source>
</evidence>
<dbReference type="Pfam" id="PF07687">
    <property type="entry name" value="M20_dimer"/>
    <property type="match status" value="1"/>
</dbReference>
<dbReference type="SUPFAM" id="SSF55031">
    <property type="entry name" value="Bacterial exopeptidase dimerisation domain"/>
    <property type="match status" value="1"/>
</dbReference>
<name>A0A7S3HS36_9STRA</name>
<feature type="domain" description="Peptidase M20 dimerisation" evidence="3">
    <location>
        <begin position="200"/>
        <end position="312"/>
    </location>
</feature>
<sequence length="442" mass="48151">MSNVVSNIELNEPRFLALLEKLIGESKFLQNNPAQGLIPQEDLAIKHILDVLKPYLKENGGVLEAEKVNFVEGRGNLILRYPGTGSEVCSFVGSHLDVVPADPKGWKRDPFKLMIEGDDLYGRGTTDCLGHVAVLTDLLATLGEMKPVLKRSIVVVFIANEENGAFRGIGVDQLAKEGYMEQLKNGPLFWIDAADSQPCIGTAGNASWSLKAVGKLFHSGLPHKGINAIELAMDAVSYIQKKFYADFPKLEKETEYKFLTQSNMKPTQISCTPGSLNQLPPECTVQGDIRITPFYNIHDVTAKINTYVAEINANPNVLIEIGSGDMPVHGPHSKYTLPDEGLDGRVELTWIGEGENGVACKLDSVGYNAILEATEKVLGSVKPYSIGGSLPLIRDLQDQGFDVQIAGYGISSRYHADNECSSLASLKSAIKIFSSVIAIMER</sequence>
<proteinExistence type="predicted"/>
<keyword evidence="1" id="KW-0479">Metal-binding</keyword>
<dbReference type="InterPro" id="IPR002933">
    <property type="entry name" value="Peptidase_M20"/>
</dbReference>
<dbReference type="InterPro" id="IPR036264">
    <property type="entry name" value="Bact_exopeptidase_dim_dom"/>
</dbReference>
<dbReference type="GO" id="GO:0016787">
    <property type="term" value="F:hydrolase activity"/>
    <property type="evidence" value="ECO:0007669"/>
    <property type="project" value="UniProtKB-KW"/>
</dbReference>
<dbReference type="AlphaFoldDB" id="A0A7S3HS36"/>
<dbReference type="Pfam" id="PF01546">
    <property type="entry name" value="Peptidase_M20"/>
    <property type="match status" value="1"/>
</dbReference>
<dbReference type="PANTHER" id="PTHR43808">
    <property type="entry name" value="ACETYLORNITHINE DEACETYLASE"/>
    <property type="match status" value="1"/>
</dbReference>
<dbReference type="InterPro" id="IPR011650">
    <property type="entry name" value="Peptidase_M20_dimer"/>
</dbReference>
<dbReference type="Gene3D" id="3.40.630.10">
    <property type="entry name" value="Zn peptidases"/>
    <property type="match status" value="1"/>
</dbReference>
<dbReference type="PANTHER" id="PTHR43808:SF3">
    <property type="entry name" value="ACETYLORNITHINE DEACETYLASE"/>
    <property type="match status" value="1"/>
</dbReference>
<reference evidence="4" key="1">
    <citation type="submission" date="2021-01" db="EMBL/GenBank/DDBJ databases">
        <authorList>
            <person name="Corre E."/>
            <person name="Pelletier E."/>
            <person name="Niang G."/>
            <person name="Scheremetjew M."/>
            <person name="Finn R."/>
            <person name="Kale V."/>
            <person name="Holt S."/>
            <person name="Cochrane G."/>
            <person name="Meng A."/>
            <person name="Brown T."/>
            <person name="Cohen L."/>
        </authorList>
    </citation>
    <scope>NUCLEOTIDE SEQUENCE</scope>
    <source>
        <strain evidence="4">CCAP 955/1</strain>
    </source>
</reference>
<dbReference type="SUPFAM" id="SSF53187">
    <property type="entry name" value="Zn-dependent exopeptidases"/>
    <property type="match status" value="1"/>
</dbReference>
<accession>A0A7S3HS36</accession>
<gene>
    <name evidence="4" type="ORF">SELO1098_LOCUS31996</name>
</gene>
<dbReference type="InterPro" id="IPR050072">
    <property type="entry name" value="Peptidase_M20A"/>
</dbReference>
<dbReference type="GO" id="GO:0046872">
    <property type="term" value="F:metal ion binding"/>
    <property type="evidence" value="ECO:0007669"/>
    <property type="project" value="UniProtKB-KW"/>
</dbReference>
<evidence type="ECO:0000256" key="2">
    <source>
        <dbReference type="ARBA" id="ARBA00022801"/>
    </source>
</evidence>
<organism evidence="4">
    <name type="scientific">Spumella elongata</name>
    <dbReference type="NCBI Taxonomy" id="89044"/>
    <lineage>
        <taxon>Eukaryota</taxon>
        <taxon>Sar</taxon>
        <taxon>Stramenopiles</taxon>
        <taxon>Ochrophyta</taxon>
        <taxon>Chrysophyceae</taxon>
        <taxon>Chromulinales</taxon>
        <taxon>Chromulinaceae</taxon>
        <taxon>Spumella</taxon>
    </lineage>
</organism>
<keyword evidence="2" id="KW-0378">Hydrolase</keyword>
<evidence type="ECO:0000256" key="1">
    <source>
        <dbReference type="ARBA" id="ARBA00022723"/>
    </source>
</evidence>
<protein>
    <recommendedName>
        <fullName evidence="3">Peptidase M20 dimerisation domain-containing protein</fullName>
    </recommendedName>
</protein>